<proteinExistence type="predicted"/>
<reference evidence="1" key="1">
    <citation type="journal article" date="2021" name="New Phytol.">
        <title>Evolutionary innovations through gain and loss of genes in the ectomycorrhizal Boletales.</title>
        <authorList>
            <person name="Wu G."/>
            <person name="Miyauchi S."/>
            <person name="Morin E."/>
            <person name="Kuo A."/>
            <person name="Drula E."/>
            <person name="Varga T."/>
            <person name="Kohler A."/>
            <person name="Feng B."/>
            <person name="Cao Y."/>
            <person name="Lipzen A."/>
            <person name="Daum C."/>
            <person name="Hundley H."/>
            <person name="Pangilinan J."/>
            <person name="Johnson J."/>
            <person name="Barry K."/>
            <person name="LaButti K."/>
            <person name="Ng V."/>
            <person name="Ahrendt S."/>
            <person name="Min B."/>
            <person name="Choi I.G."/>
            <person name="Park H."/>
            <person name="Plett J.M."/>
            <person name="Magnuson J."/>
            <person name="Spatafora J.W."/>
            <person name="Nagy L.G."/>
            <person name="Henrissat B."/>
            <person name="Grigoriev I.V."/>
            <person name="Yang Z.L."/>
            <person name="Xu J."/>
            <person name="Martin F.M."/>
        </authorList>
    </citation>
    <scope>NUCLEOTIDE SEQUENCE</scope>
    <source>
        <strain evidence="1">ATCC 28755</strain>
    </source>
</reference>
<sequence length="123" mass="13774">MSTVMRARFDQFGFWLEETDTYDIRSPDDEIFDFFDNPRRRVVFQAVVAECEEKGIPPPHLPDRTLIAIRSACARVACLSGAAEQMERVQRDMEDTMVLAGDGSTAGLLSSLLLSRCFVDGHG</sequence>
<name>A0ACB8A223_9AGAM</name>
<protein>
    <submittedName>
        <fullName evidence="1">Uncharacterized protein</fullName>
    </submittedName>
</protein>
<accession>A0ACB8A223</accession>
<dbReference type="EMBL" id="MU267938">
    <property type="protein sequence ID" value="KAH7907103.1"/>
    <property type="molecule type" value="Genomic_DNA"/>
</dbReference>
<organism evidence="1 2">
    <name type="scientific">Hygrophoropsis aurantiaca</name>
    <dbReference type="NCBI Taxonomy" id="72124"/>
    <lineage>
        <taxon>Eukaryota</taxon>
        <taxon>Fungi</taxon>
        <taxon>Dikarya</taxon>
        <taxon>Basidiomycota</taxon>
        <taxon>Agaricomycotina</taxon>
        <taxon>Agaricomycetes</taxon>
        <taxon>Agaricomycetidae</taxon>
        <taxon>Boletales</taxon>
        <taxon>Coniophorineae</taxon>
        <taxon>Hygrophoropsidaceae</taxon>
        <taxon>Hygrophoropsis</taxon>
    </lineage>
</organism>
<keyword evidence="2" id="KW-1185">Reference proteome</keyword>
<comment type="caution">
    <text evidence="1">The sequence shown here is derived from an EMBL/GenBank/DDBJ whole genome shotgun (WGS) entry which is preliminary data.</text>
</comment>
<dbReference type="Proteomes" id="UP000790377">
    <property type="component" value="Unassembled WGS sequence"/>
</dbReference>
<evidence type="ECO:0000313" key="2">
    <source>
        <dbReference type="Proteomes" id="UP000790377"/>
    </source>
</evidence>
<evidence type="ECO:0000313" key="1">
    <source>
        <dbReference type="EMBL" id="KAH7907103.1"/>
    </source>
</evidence>
<gene>
    <name evidence="1" type="ORF">BJ138DRAFT_1093135</name>
</gene>